<dbReference type="Proteomes" id="UP000800096">
    <property type="component" value="Unassembled WGS sequence"/>
</dbReference>
<organism evidence="1 2">
    <name type="scientific">Ampelomyces quisqualis</name>
    <name type="common">Powdery mildew agent</name>
    <dbReference type="NCBI Taxonomy" id="50730"/>
    <lineage>
        <taxon>Eukaryota</taxon>
        <taxon>Fungi</taxon>
        <taxon>Dikarya</taxon>
        <taxon>Ascomycota</taxon>
        <taxon>Pezizomycotina</taxon>
        <taxon>Dothideomycetes</taxon>
        <taxon>Pleosporomycetidae</taxon>
        <taxon>Pleosporales</taxon>
        <taxon>Pleosporineae</taxon>
        <taxon>Phaeosphaeriaceae</taxon>
        <taxon>Ampelomyces</taxon>
    </lineage>
</organism>
<keyword evidence="2" id="KW-1185">Reference proteome</keyword>
<name>A0A6A5QYP5_AMPQU</name>
<reference evidence="1" key="1">
    <citation type="journal article" date="2020" name="Stud. Mycol.">
        <title>101 Dothideomycetes genomes: a test case for predicting lifestyles and emergence of pathogens.</title>
        <authorList>
            <person name="Haridas S."/>
            <person name="Albert R."/>
            <person name="Binder M."/>
            <person name="Bloem J."/>
            <person name="Labutti K."/>
            <person name="Salamov A."/>
            <person name="Andreopoulos B."/>
            <person name="Baker S."/>
            <person name="Barry K."/>
            <person name="Bills G."/>
            <person name="Bluhm B."/>
            <person name="Cannon C."/>
            <person name="Castanera R."/>
            <person name="Culley D."/>
            <person name="Daum C."/>
            <person name="Ezra D."/>
            <person name="Gonzalez J."/>
            <person name="Henrissat B."/>
            <person name="Kuo A."/>
            <person name="Liang C."/>
            <person name="Lipzen A."/>
            <person name="Lutzoni F."/>
            <person name="Magnuson J."/>
            <person name="Mondo S."/>
            <person name="Nolan M."/>
            <person name="Ohm R."/>
            <person name="Pangilinan J."/>
            <person name="Park H.-J."/>
            <person name="Ramirez L."/>
            <person name="Alfaro M."/>
            <person name="Sun H."/>
            <person name="Tritt A."/>
            <person name="Yoshinaga Y."/>
            <person name="Zwiers L.-H."/>
            <person name="Turgeon B."/>
            <person name="Goodwin S."/>
            <person name="Spatafora J."/>
            <person name="Crous P."/>
            <person name="Grigoriev I."/>
        </authorList>
    </citation>
    <scope>NUCLEOTIDE SEQUENCE</scope>
    <source>
        <strain evidence="1">HMLAC05119</strain>
    </source>
</reference>
<evidence type="ECO:0000313" key="2">
    <source>
        <dbReference type="Proteomes" id="UP000800096"/>
    </source>
</evidence>
<accession>A0A6A5QYP5</accession>
<evidence type="ECO:0000313" key="1">
    <source>
        <dbReference type="EMBL" id="KAF1919696.1"/>
    </source>
</evidence>
<proteinExistence type="predicted"/>
<sequence>MCAMTRRESRLAWTVSTGWLHAQNKERRAGNSGFCCKVSALSDGMQMVVAAAVGPHKHCVIVVETLSKRNDTRAMSHVLSCRELELAFALIGMLCVRWLWDNIIKRAVSVRMHRRKKRRKISLASVYKGSMFHVSFTWGGVSSIVNWVVADAQWADGAVSSAFARNDRGTEMNVRMFRRPNATSRPVIIEDALYTVQTCRSRDCCVKRGYLDGSGAERRQVDDFEFLVCIGLTGSKIARDYRMFRGSKRY</sequence>
<gene>
    <name evidence="1" type="ORF">BDU57DRAFT_593473</name>
</gene>
<dbReference type="AlphaFoldDB" id="A0A6A5QYP5"/>
<dbReference type="EMBL" id="ML979133">
    <property type="protein sequence ID" value="KAF1919696.1"/>
    <property type="molecule type" value="Genomic_DNA"/>
</dbReference>
<protein>
    <submittedName>
        <fullName evidence="1">Uncharacterized protein</fullName>
    </submittedName>
</protein>